<gene>
    <name evidence="3" type="ORF">CYCME_2116</name>
</gene>
<dbReference type="PROSITE" id="PS50007">
    <property type="entry name" value="PIPLC_X_DOMAIN"/>
    <property type="match status" value="1"/>
</dbReference>
<evidence type="ECO:0000259" key="2">
    <source>
        <dbReference type="Pfam" id="PF08028"/>
    </source>
</evidence>
<dbReference type="SUPFAM" id="SSF56645">
    <property type="entry name" value="Acyl-CoA dehydrogenase NM domain-like"/>
    <property type="match status" value="1"/>
</dbReference>
<evidence type="ECO:0000313" key="4">
    <source>
        <dbReference type="Proteomes" id="UP000015380"/>
    </source>
</evidence>
<dbReference type="HOGENOM" id="CLU_018204_2_0_6"/>
<evidence type="ECO:0000256" key="1">
    <source>
        <dbReference type="ARBA" id="ARBA00023002"/>
    </source>
</evidence>
<dbReference type="InterPro" id="IPR037069">
    <property type="entry name" value="AcylCoA_DH/ox_N_sf"/>
</dbReference>
<dbReference type="PANTHER" id="PTHR48083:SF2">
    <property type="entry name" value="MEDIUM-CHAIN SPECIFIC ACYL-COA DEHYDROGENASE, MITOCHONDRIAL"/>
    <property type="match status" value="1"/>
</dbReference>
<reference evidence="3 4" key="1">
    <citation type="submission" date="2013-05" db="EMBL/GenBank/DDBJ databases">
        <title>Between feast and famine: a lifestyle of most important marine PAH-degrading bacterium Cycloclasticus sp. 7ME.</title>
        <authorList>
            <person name="Yakimov M.M."/>
            <person name="Messina E."/>
            <person name="Genovese M."/>
            <person name="Denaro R."/>
            <person name="Crisafi F."/>
            <person name="Russo D."/>
            <person name="Cappello S."/>
            <person name="Santisi S."/>
            <person name="Smedile F."/>
            <person name="Golyshina O.V."/>
            <person name="Tran H."/>
            <person name="Pieper D.H."/>
            <person name="Golyshin P.N."/>
            <person name="Giuliano L."/>
        </authorList>
    </citation>
    <scope>NUCLEOTIDE SEQUENCE [LARGE SCALE GENOMIC DNA]</scope>
    <source>
        <strain evidence="3 4">78-ME</strain>
    </source>
</reference>
<dbReference type="AlphaFoldDB" id="S5TZ01"/>
<accession>S5TZ01</accession>
<dbReference type="Gene3D" id="1.10.540.10">
    <property type="entry name" value="Acyl-CoA dehydrogenase/oxidase, N-terminal domain"/>
    <property type="match status" value="1"/>
</dbReference>
<dbReference type="InterPro" id="IPR013107">
    <property type="entry name" value="Acyl-CoA_DH_C"/>
</dbReference>
<dbReference type="GO" id="GO:0003995">
    <property type="term" value="F:acyl-CoA dehydrogenase activity"/>
    <property type="evidence" value="ECO:0007669"/>
    <property type="project" value="TreeGrafter"/>
</dbReference>
<evidence type="ECO:0000313" key="3">
    <source>
        <dbReference type="EMBL" id="AGS40430.1"/>
    </source>
</evidence>
<dbReference type="eggNOG" id="COG1960">
    <property type="taxonomic scope" value="Bacteria"/>
</dbReference>
<feature type="domain" description="Acyl-CoA dehydrogenase C-terminal" evidence="2">
    <location>
        <begin position="236"/>
        <end position="365"/>
    </location>
</feature>
<dbReference type="SUPFAM" id="SSF47203">
    <property type="entry name" value="Acyl-CoA dehydrogenase C-terminal domain-like"/>
    <property type="match status" value="1"/>
</dbReference>
<dbReference type="Gene3D" id="2.40.110.10">
    <property type="entry name" value="Butyryl-CoA Dehydrogenase, subunit A, domain 2"/>
    <property type="match status" value="1"/>
</dbReference>
<reference evidence="4" key="2">
    <citation type="journal article" date="2016" name="Environ. Microbiol. Rep.">
        <title>Analysis of defence systems and a conjugative IncP-1 plasmid in the marine polyaromatic hydrocarbons-degrading bacterium Cycloclasticus sp. 78-ME.</title>
        <authorList>
            <person name="Yakimov M.M."/>
            <person name="Crisafi F."/>
            <person name="Messina E."/>
            <person name="Smedile F."/>
            <person name="Lopatina A."/>
            <person name="Denaro R."/>
            <person name="Pieper D.H."/>
            <person name="Golyshin P.N."/>
            <person name="Giuliano L."/>
        </authorList>
    </citation>
    <scope>NUCLEOTIDE SEQUENCE [LARGE SCALE GENOMIC DNA]</scope>
    <source>
        <strain evidence="4">78-ME</strain>
    </source>
</reference>
<dbReference type="Proteomes" id="UP000015380">
    <property type="component" value="Chromosome"/>
</dbReference>
<dbReference type="PIRSF" id="PIRSF016578">
    <property type="entry name" value="HsaA"/>
    <property type="match status" value="1"/>
</dbReference>
<dbReference type="InterPro" id="IPR046373">
    <property type="entry name" value="Acyl-CoA_Oxase/DH_mid-dom_sf"/>
</dbReference>
<dbReference type="KEGG" id="cza:CYCME_2116"/>
<protein>
    <submittedName>
        <fullName evidence="3">Acyl-CoA dehydrogenase</fullName>
    </submittedName>
</protein>
<dbReference type="RefSeq" id="WP_020932968.1">
    <property type="nucleotide sequence ID" value="NC_021917.1"/>
</dbReference>
<dbReference type="GO" id="GO:0033539">
    <property type="term" value="P:fatty acid beta-oxidation using acyl-CoA dehydrogenase"/>
    <property type="evidence" value="ECO:0007669"/>
    <property type="project" value="TreeGrafter"/>
</dbReference>
<dbReference type="GO" id="GO:0050660">
    <property type="term" value="F:flavin adenine dinucleotide binding"/>
    <property type="evidence" value="ECO:0007669"/>
    <property type="project" value="InterPro"/>
</dbReference>
<proteinExistence type="predicted"/>
<organism evidence="3 4">
    <name type="scientific">Cycloclasticus zancles 78-ME</name>
    <dbReference type="NCBI Taxonomy" id="1198232"/>
    <lineage>
        <taxon>Bacteria</taxon>
        <taxon>Pseudomonadati</taxon>
        <taxon>Pseudomonadota</taxon>
        <taxon>Gammaproteobacteria</taxon>
        <taxon>Thiotrichales</taxon>
        <taxon>Piscirickettsiaceae</taxon>
        <taxon>Cycloclasticus</taxon>
    </lineage>
</organism>
<dbReference type="PATRIC" id="fig|1198232.3.peg.2085"/>
<dbReference type="InterPro" id="IPR050741">
    <property type="entry name" value="Acyl-CoA_dehydrogenase"/>
</dbReference>
<dbReference type="Gene3D" id="1.20.140.10">
    <property type="entry name" value="Butyryl-CoA Dehydrogenase, subunit A, domain 3"/>
    <property type="match status" value="1"/>
</dbReference>
<keyword evidence="1" id="KW-0560">Oxidoreductase</keyword>
<sequence length="389" mass="43465">MAVVSHDEWIRRATLIGKKAEPMVAEAEKTGCFSQELRNYVHQNEMHKVLRPLQYGGSGMGAFTFSEIVRTVANYNASAAWLVYFVILHEQWVAYLDEKGRQEVYDSNGLVGDIFMPLGQVEYVDGGVRLTGQWSFGSGVLWDEWMGLGAIVEVPGEDPQPCLVNVNKKDFQVIEDWNPLGLRGTGSHSVKVDDVFVPWHHVLPVLKVKNKAEPVGGHYSNEPIFKAPFMAFFCLGFPAISTGIAQRVTKDLKTRMKARQRILYNMKESESPIAQRNLAEVMVKLDAIEAMNKKYIDQLEEWIAAGTPLVNEEEKNKMGAWRSHIGKEASELAFHAINLLGASATGSGDPLETAARDAFMVYIHLGQIYEDNMMAYGRTQFGLSGHPLL</sequence>
<dbReference type="InterPro" id="IPR036250">
    <property type="entry name" value="AcylCo_DH-like_C"/>
</dbReference>
<dbReference type="Pfam" id="PF08028">
    <property type="entry name" value="Acyl-CoA_dh_2"/>
    <property type="match status" value="1"/>
</dbReference>
<dbReference type="InterPro" id="IPR009100">
    <property type="entry name" value="AcylCoA_DH/oxidase_NM_dom_sf"/>
</dbReference>
<keyword evidence="4" id="KW-1185">Reference proteome</keyword>
<name>S5TZ01_9GAMM</name>
<dbReference type="GO" id="GO:0005737">
    <property type="term" value="C:cytoplasm"/>
    <property type="evidence" value="ECO:0007669"/>
    <property type="project" value="TreeGrafter"/>
</dbReference>
<dbReference type="EMBL" id="CP005996">
    <property type="protein sequence ID" value="AGS40430.1"/>
    <property type="molecule type" value="Genomic_DNA"/>
</dbReference>
<dbReference type="PANTHER" id="PTHR48083">
    <property type="entry name" value="MEDIUM-CHAIN SPECIFIC ACYL-COA DEHYDROGENASE, MITOCHONDRIAL-RELATED"/>
    <property type="match status" value="1"/>
</dbReference>